<reference evidence="1 2" key="1">
    <citation type="submission" date="2019-01" db="EMBL/GenBank/DDBJ databases">
        <title>Draft genome sequence of Psathyrella aberdarensis IHI B618.</title>
        <authorList>
            <person name="Buettner E."/>
            <person name="Kellner H."/>
        </authorList>
    </citation>
    <scope>NUCLEOTIDE SEQUENCE [LARGE SCALE GENOMIC DNA]</scope>
    <source>
        <strain evidence="1 2">IHI B618</strain>
    </source>
</reference>
<dbReference type="OrthoDB" id="3053737at2759"/>
<gene>
    <name evidence="1" type="ORF">EST38_g6158</name>
</gene>
<sequence length="264" mass="30075">MILLGIPQNARGFPHLSIEDTRRSSPTVKRALGDSRRFDGALWTAAATIPPLNTSKLTQLSPSTCFDAPDFDVGTQGIAGTRKRKADDTVECSRTALSPSPSSQGTTNVMNIEDGWIWRLGGIGNISEKEMEEWEEEGDRVHWFRAEAEMERWREQWEVKLVEFLRCIRSFDTMSQTWTTLATRQSSSSYAAFARKKALMYKQMAGDVQTAFRGIQLKEPTIYSPGENIVQFIVRHRRVELSQFHQKHVPRLLEKCSSFKEVDD</sequence>
<evidence type="ECO:0000313" key="2">
    <source>
        <dbReference type="Proteomes" id="UP000290288"/>
    </source>
</evidence>
<comment type="caution">
    <text evidence="1">The sequence shown here is derived from an EMBL/GenBank/DDBJ whole genome shotgun (WGS) entry which is preliminary data.</text>
</comment>
<protein>
    <submittedName>
        <fullName evidence="1">Uncharacterized protein</fullName>
    </submittedName>
</protein>
<dbReference type="Proteomes" id="UP000290288">
    <property type="component" value="Unassembled WGS sequence"/>
</dbReference>
<dbReference type="EMBL" id="SDEE01000188">
    <property type="protein sequence ID" value="RXW19693.1"/>
    <property type="molecule type" value="Genomic_DNA"/>
</dbReference>
<dbReference type="STRING" id="2316362.A0A4Q2DIH1"/>
<proteinExistence type="predicted"/>
<organism evidence="1 2">
    <name type="scientific">Candolleomyces aberdarensis</name>
    <dbReference type="NCBI Taxonomy" id="2316362"/>
    <lineage>
        <taxon>Eukaryota</taxon>
        <taxon>Fungi</taxon>
        <taxon>Dikarya</taxon>
        <taxon>Basidiomycota</taxon>
        <taxon>Agaricomycotina</taxon>
        <taxon>Agaricomycetes</taxon>
        <taxon>Agaricomycetidae</taxon>
        <taxon>Agaricales</taxon>
        <taxon>Agaricineae</taxon>
        <taxon>Psathyrellaceae</taxon>
        <taxon>Candolleomyces</taxon>
    </lineage>
</organism>
<name>A0A4Q2DIH1_9AGAR</name>
<accession>A0A4Q2DIH1</accession>
<keyword evidence="2" id="KW-1185">Reference proteome</keyword>
<evidence type="ECO:0000313" key="1">
    <source>
        <dbReference type="EMBL" id="RXW19693.1"/>
    </source>
</evidence>
<dbReference type="AlphaFoldDB" id="A0A4Q2DIH1"/>